<feature type="region of interest" description="Disordered" evidence="3">
    <location>
        <begin position="27"/>
        <end position="63"/>
    </location>
</feature>
<evidence type="ECO:0000256" key="1">
    <source>
        <dbReference type="ARBA" id="ARBA00022722"/>
    </source>
</evidence>
<feature type="non-terminal residue" evidence="4">
    <location>
        <position position="1"/>
    </location>
</feature>
<dbReference type="GO" id="GO:0004521">
    <property type="term" value="F:RNA endonuclease activity"/>
    <property type="evidence" value="ECO:0007669"/>
    <property type="project" value="InterPro"/>
</dbReference>
<proteinExistence type="evidence at transcript level"/>
<keyword evidence="1" id="KW-0540">Nuclease</keyword>
<dbReference type="InterPro" id="IPR016191">
    <property type="entry name" value="Ribonuclease/ribotoxin"/>
</dbReference>
<protein>
    <submittedName>
        <fullName evidence="4">Effector protein OEC16a</fullName>
    </submittedName>
</protein>
<keyword evidence="2" id="KW-0378">Hydrolase</keyword>
<feature type="compositionally biased region" description="Basic and acidic residues" evidence="3">
    <location>
        <begin position="29"/>
        <end position="63"/>
    </location>
</feature>
<sequence>MHIVTRSVSPRSESKSISIYVRIINTSEKPGKGGECDGENKSCSDTDSPKDECDGENKSCSDTDSLKDEKFWKVNRCKDGESSCSRRPTYRYGFRCNKKFFNQDKVMKAAEAACTKIGKNSQRQVFPAPYTESEYEKPGPYVEWPILRNGRIWNRFRRSKYRIVMTYDCTVVDAVIRHKNGESYTQCTVEPH</sequence>
<accession>A0A088QD54</accession>
<dbReference type="GO" id="GO:0016787">
    <property type="term" value="F:hydrolase activity"/>
    <property type="evidence" value="ECO:0007669"/>
    <property type="project" value="UniProtKB-KW"/>
</dbReference>
<dbReference type="IntAct" id="A0A088QD54">
    <property type="interactions" value="1"/>
</dbReference>
<dbReference type="EMBL" id="KM220830">
    <property type="protein sequence ID" value="AIN81173.1"/>
    <property type="molecule type" value="mRNA"/>
</dbReference>
<dbReference type="GO" id="GO:0003723">
    <property type="term" value="F:RNA binding"/>
    <property type="evidence" value="ECO:0007669"/>
    <property type="project" value="InterPro"/>
</dbReference>
<dbReference type="SUPFAM" id="SSF53933">
    <property type="entry name" value="Microbial ribonucleases"/>
    <property type="match status" value="1"/>
</dbReference>
<dbReference type="Pfam" id="PF00545">
    <property type="entry name" value="Ribonuclease"/>
    <property type="match status" value="1"/>
</dbReference>
<evidence type="ECO:0000256" key="3">
    <source>
        <dbReference type="SAM" id="MobiDB-lite"/>
    </source>
</evidence>
<name>A0A088QD54_9PEZI</name>
<reference evidence="4" key="1">
    <citation type="journal article" date="2014" name="Cell Host Microbe">
        <title>Convergent targeting of a common host protein-network by pathogen effectors from three kingdoms of life.</title>
        <authorList>
            <person name="Wessling R."/>
            <person name="Epple P.M."/>
            <person name="Altmann S."/>
            <person name="He Y."/>
            <person name="Yang L."/>
            <person name="McDonald N."/>
            <person name="Wiley K."/>
            <person name="Bader K.C."/>
            <person name="Glaesser C."/>
            <person name="Mukhtar M.S."/>
            <person name="Haigis S."/>
            <person name="Ghamsari L."/>
            <person name="Stephens A.E."/>
            <person name="Ecker J.R."/>
            <person name="Vidal M."/>
            <person name="Jones J.D.G."/>
            <person name="Mayer K.F.X."/>
            <person name="Ver Loren van Themaat E."/>
            <person name="Schulze-Lefert P."/>
            <person name="Dangl J.L."/>
            <person name="Panstruga R."/>
            <person name="Braun P."/>
        </authorList>
    </citation>
    <scope>NUCLEOTIDE SEQUENCE</scope>
</reference>
<dbReference type="AlphaFoldDB" id="A0A088QD54"/>
<evidence type="ECO:0000313" key="4">
    <source>
        <dbReference type="EMBL" id="AIN81173.1"/>
    </source>
</evidence>
<gene>
    <name evidence="4" type="primary">OEC16a</name>
</gene>
<dbReference type="Gene3D" id="3.10.450.30">
    <property type="entry name" value="Microbial ribonucleases"/>
    <property type="match status" value="1"/>
</dbReference>
<evidence type="ECO:0000256" key="2">
    <source>
        <dbReference type="ARBA" id="ARBA00022801"/>
    </source>
</evidence>
<organism evidence="4">
    <name type="scientific">Golovinomyces orontii</name>
    <dbReference type="NCBI Taxonomy" id="62715"/>
    <lineage>
        <taxon>Eukaryota</taxon>
        <taxon>Fungi</taxon>
        <taxon>Dikarya</taxon>
        <taxon>Ascomycota</taxon>
        <taxon>Pezizomycotina</taxon>
        <taxon>Leotiomycetes</taxon>
        <taxon>Erysiphales</taxon>
        <taxon>Erysiphaceae</taxon>
        <taxon>Golovinomyces</taxon>
    </lineage>
</organism>
<dbReference type="InterPro" id="IPR000026">
    <property type="entry name" value="N1-like"/>
</dbReference>